<dbReference type="PANTHER" id="PTHR43833:SF5">
    <property type="entry name" value="TRK SYSTEM POTASSIUM UPTAKE PROTEIN TRKA"/>
    <property type="match status" value="1"/>
</dbReference>
<dbReference type="GO" id="GO:0015079">
    <property type="term" value="F:potassium ion transmembrane transporter activity"/>
    <property type="evidence" value="ECO:0007669"/>
    <property type="project" value="InterPro"/>
</dbReference>
<evidence type="ECO:0000256" key="5">
    <source>
        <dbReference type="ARBA" id="ARBA00023027"/>
    </source>
</evidence>
<dbReference type="PRINTS" id="PR00335">
    <property type="entry name" value="KUPTAKETRKA"/>
</dbReference>
<reference evidence="10 13" key="5">
    <citation type="submission" date="2020-02" db="EMBL/GenBank/DDBJ databases">
        <title>Newly sequenced genome of strain CSTR1 showed variability in Candidatus Kuenenia stuttgartiensis genomes.</title>
        <authorList>
            <person name="Ding C."/>
            <person name="Adrian L."/>
        </authorList>
    </citation>
    <scope>NUCLEOTIDE SEQUENCE [LARGE SCALE GENOMIC DNA]</scope>
    <source>
        <strain evidence="10 13">CSTR1</strain>
    </source>
</reference>
<dbReference type="Gene3D" id="3.30.70.1450">
    <property type="entry name" value="Regulator of K+ conductance, C-terminal domain"/>
    <property type="match status" value="2"/>
</dbReference>
<keyword evidence="4" id="KW-0630">Potassium</keyword>
<evidence type="ECO:0000313" key="9">
    <source>
        <dbReference type="EMBL" id="CAJ72274.1"/>
    </source>
</evidence>
<evidence type="ECO:0000313" key="13">
    <source>
        <dbReference type="Proteomes" id="UP000501926"/>
    </source>
</evidence>
<dbReference type="KEGG" id="kst:KSMBR1_1313"/>
<keyword evidence="6" id="KW-0406">Ion transport</keyword>
<evidence type="ECO:0000313" key="11">
    <source>
        <dbReference type="EMBL" id="SOH03814.1"/>
    </source>
</evidence>
<keyword evidence="3" id="KW-0633">Potassium transport</keyword>
<evidence type="ECO:0000256" key="4">
    <source>
        <dbReference type="ARBA" id="ARBA00022958"/>
    </source>
</evidence>
<dbReference type="InterPro" id="IPR006036">
    <property type="entry name" value="K_uptake_TrkA"/>
</dbReference>
<dbReference type="InterPro" id="IPR036291">
    <property type="entry name" value="NAD(P)-bd_dom_sf"/>
</dbReference>
<dbReference type="InterPro" id="IPR003148">
    <property type="entry name" value="RCK_N"/>
</dbReference>
<dbReference type="SUPFAM" id="SSF51735">
    <property type="entry name" value="NAD(P)-binding Rossmann-fold domains"/>
    <property type="match status" value="2"/>
</dbReference>
<feature type="domain" description="RCK C-terminal" evidence="8">
    <location>
        <begin position="141"/>
        <end position="225"/>
    </location>
</feature>
<evidence type="ECO:0000259" key="7">
    <source>
        <dbReference type="PROSITE" id="PS51201"/>
    </source>
</evidence>
<evidence type="ECO:0000256" key="2">
    <source>
        <dbReference type="ARBA" id="ARBA00022448"/>
    </source>
</evidence>
<feature type="domain" description="RCK N-terminal" evidence="7">
    <location>
        <begin position="1"/>
        <end position="121"/>
    </location>
</feature>
<dbReference type="NCBIfam" id="NF007039">
    <property type="entry name" value="PRK09496.3-2"/>
    <property type="match status" value="1"/>
</dbReference>
<dbReference type="PROSITE" id="PS51201">
    <property type="entry name" value="RCK_N"/>
    <property type="match status" value="2"/>
</dbReference>
<reference evidence="9" key="1">
    <citation type="journal article" date="2006" name="Nature">
        <title>Deciphering the evolution and metabolism of an anammox bacterium from a community genome.</title>
        <authorList>
            <person name="Strous M."/>
            <person name="Pelletier E."/>
            <person name="Mangenot S."/>
            <person name="Rattei T."/>
            <person name="Lehner A."/>
            <person name="Taylor M.W."/>
            <person name="Horn M."/>
            <person name="Daims H."/>
            <person name="Bartol-Mavel D."/>
            <person name="Wincker P."/>
            <person name="Barbe V."/>
            <person name="Fonknechten N."/>
            <person name="Vallenet D."/>
            <person name="Segurens B."/>
            <person name="Schenowitz-Truong C."/>
            <person name="Medigue C."/>
            <person name="Collingro A."/>
            <person name="Snel B."/>
            <person name="Dutilh B.E."/>
            <person name="OpDenCamp H.J.M."/>
            <person name="vanDerDrift C."/>
            <person name="Cirpus I."/>
            <person name="vanDePas-Schoonen K.T."/>
            <person name="Harhangi H.R."/>
            <person name="vanNiftrik L."/>
            <person name="Schmid M."/>
            <person name="Keltjens J."/>
            <person name="vanDeVossenberg J."/>
            <person name="Kartal B."/>
            <person name="Meier H."/>
            <person name="Frishman D."/>
            <person name="Huynen M.A."/>
            <person name="Mewes H."/>
            <person name="Weissenbach J."/>
            <person name="Jetten M.S.M."/>
            <person name="Wagner M."/>
            <person name="LePaslier D."/>
        </authorList>
    </citation>
    <scope>NUCLEOTIDE SEQUENCE</scope>
</reference>
<keyword evidence="2" id="KW-0813">Transport</keyword>
<evidence type="ECO:0000256" key="1">
    <source>
        <dbReference type="ARBA" id="ARBA00017378"/>
    </source>
</evidence>
<dbReference type="NCBIfam" id="NF007041">
    <property type="entry name" value="PRK09496.3-4"/>
    <property type="match status" value="1"/>
</dbReference>
<dbReference type="InterPro" id="IPR036721">
    <property type="entry name" value="RCK_C_sf"/>
</dbReference>
<dbReference type="Proteomes" id="UP000221734">
    <property type="component" value="Chromosome Kuenenia_stuttgartiensis_MBR1"/>
</dbReference>
<accession>Q1PYW8</accession>
<evidence type="ECO:0000313" key="12">
    <source>
        <dbReference type="Proteomes" id="UP000221734"/>
    </source>
</evidence>
<dbReference type="Pfam" id="PF02254">
    <property type="entry name" value="TrkA_N"/>
    <property type="match status" value="2"/>
</dbReference>
<dbReference type="Proteomes" id="UP000501926">
    <property type="component" value="Chromosome"/>
</dbReference>
<reference evidence="12" key="3">
    <citation type="submission" date="2017-10" db="EMBL/GenBank/DDBJ databases">
        <authorList>
            <person name="Frank J."/>
        </authorList>
    </citation>
    <scope>NUCLEOTIDE SEQUENCE [LARGE SCALE GENOMIC DNA]</scope>
</reference>
<dbReference type="PROSITE" id="PS51202">
    <property type="entry name" value="RCK_C"/>
    <property type="match status" value="2"/>
</dbReference>
<evidence type="ECO:0000256" key="3">
    <source>
        <dbReference type="ARBA" id="ARBA00022538"/>
    </source>
</evidence>
<feature type="domain" description="RCK C-terminal" evidence="8">
    <location>
        <begin position="367"/>
        <end position="448"/>
    </location>
</feature>
<gene>
    <name evidence="9" type="primary">trkA</name>
    <name evidence="11" type="synonym">trkA_1</name>
    <name evidence="10" type="ORF">KsCSTR_09840</name>
    <name evidence="11" type="ORF">KSMBR1_1313</name>
    <name evidence="9" type="ORF">kustd1529</name>
</gene>
<organism evidence="9">
    <name type="scientific">Kuenenia stuttgartiensis</name>
    <dbReference type="NCBI Taxonomy" id="174633"/>
    <lineage>
        <taxon>Bacteria</taxon>
        <taxon>Pseudomonadati</taxon>
        <taxon>Planctomycetota</taxon>
        <taxon>Candidatus Brocadiia</taxon>
        <taxon>Candidatus Brocadiales</taxon>
        <taxon>Candidatus Brocadiaceae</taxon>
        <taxon>Candidatus Kuenenia</taxon>
    </lineage>
</organism>
<dbReference type="InterPro" id="IPR050721">
    <property type="entry name" value="Trk_Ktr_HKT_K-transport"/>
</dbReference>
<sequence length="451" mass="49166">MKILIVGAGAVGFNLAKQLSKEGHDISVIDKDQNMVDRITEKMDVSAVLGMATSPSILEEAGIKNTDVVLAVTNSDEINIVTCILSYKYNVKTKIARIRNPEFSEKKPFVHQNGFHIDYIINPEMITINSIMNIIGTPGANYVADFKGGDVLLRGFSVPADAPIVGKKLADLEEIEYTDSFLIVAIQRNDEMIIPTGETEIKPNDNIYVVMAKEALPFFLPMVNRRADEVAKVVIYGVNRASLNLAKKLEDRKIGVTIVEPLKEKTEEAASVLDRTIILKGDALDIDILKESSIHMADFFVAVSENEQSNLLAALLAKRLGAKKAIVLTEDPAFVPIINSLGIDVVINPRLITAGSILQHIRRGDTLSVVKFQQSEAEAMELIASEHSKILGKPLKEVHFPKGAIIGAISHNGVMKLPTGDTIINPGESVIVFALPNAIEKVQTLFSNGKV</sequence>
<dbReference type="EMBL" id="CT573072">
    <property type="protein sequence ID" value="CAJ72274.1"/>
    <property type="molecule type" value="Genomic_DNA"/>
</dbReference>
<proteinExistence type="predicted"/>
<evidence type="ECO:0000259" key="8">
    <source>
        <dbReference type="PROSITE" id="PS51202"/>
    </source>
</evidence>
<dbReference type="RefSeq" id="WP_099324580.1">
    <property type="nucleotide sequence ID" value="NZ_CP049055.1"/>
</dbReference>
<dbReference type="Pfam" id="PF02080">
    <property type="entry name" value="TrkA_C"/>
    <property type="match status" value="2"/>
</dbReference>
<dbReference type="SUPFAM" id="SSF116726">
    <property type="entry name" value="TrkA C-terminal domain-like"/>
    <property type="match status" value="2"/>
</dbReference>
<dbReference type="GO" id="GO:0005886">
    <property type="term" value="C:plasma membrane"/>
    <property type="evidence" value="ECO:0007669"/>
    <property type="project" value="InterPro"/>
</dbReference>
<keyword evidence="12" id="KW-1185">Reference proteome</keyword>
<protein>
    <recommendedName>
        <fullName evidence="1">Trk system potassium uptake protein TrkA</fullName>
    </recommendedName>
</protein>
<dbReference type="AlphaFoldDB" id="Q1PYW8"/>
<feature type="domain" description="RCK N-terminal" evidence="7">
    <location>
        <begin position="230"/>
        <end position="347"/>
    </location>
</feature>
<keyword evidence="5" id="KW-0520">NAD</keyword>
<reference evidence="9" key="2">
    <citation type="submission" date="2006-01" db="EMBL/GenBank/DDBJ databases">
        <authorList>
            <person name="Genoscope"/>
        </authorList>
    </citation>
    <scope>NUCLEOTIDE SEQUENCE</scope>
</reference>
<dbReference type="OrthoDB" id="9775180at2"/>
<dbReference type="InterPro" id="IPR006037">
    <property type="entry name" value="RCK_C"/>
</dbReference>
<dbReference type="Gene3D" id="3.40.50.720">
    <property type="entry name" value="NAD(P)-binding Rossmann-like Domain"/>
    <property type="match status" value="2"/>
</dbReference>
<evidence type="ECO:0000256" key="6">
    <source>
        <dbReference type="ARBA" id="ARBA00023065"/>
    </source>
</evidence>
<name>Q1PYW8_KUEST</name>
<dbReference type="NCBIfam" id="NF007032">
    <property type="entry name" value="PRK09496.1-4"/>
    <property type="match status" value="1"/>
</dbReference>
<reference evidence="11" key="4">
    <citation type="submission" date="2017-10" db="EMBL/GenBank/DDBJ databases">
        <authorList>
            <person name="Banno H."/>
            <person name="Chua N.-H."/>
        </authorList>
    </citation>
    <scope>NUCLEOTIDE SEQUENCE [LARGE SCALE GENOMIC DNA]</scope>
    <source>
        <strain evidence="11">Kuenenia_mbr1_ru-nijmegen</strain>
    </source>
</reference>
<dbReference type="EMBL" id="CP049055">
    <property type="protein sequence ID" value="QII10363.1"/>
    <property type="molecule type" value="Genomic_DNA"/>
</dbReference>
<dbReference type="NCBIfam" id="NF007031">
    <property type="entry name" value="PRK09496.1-2"/>
    <property type="match status" value="1"/>
</dbReference>
<dbReference type="EMBL" id="LT934425">
    <property type="protein sequence ID" value="SOH03814.1"/>
    <property type="molecule type" value="Genomic_DNA"/>
</dbReference>
<dbReference type="PANTHER" id="PTHR43833">
    <property type="entry name" value="POTASSIUM CHANNEL PROTEIN 2-RELATED-RELATED"/>
    <property type="match status" value="1"/>
</dbReference>
<evidence type="ECO:0000313" key="10">
    <source>
        <dbReference type="EMBL" id="QII10363.1"/>
    </source>
</evidence>